<organism evidence="1">
    <name type="scientific">Fusarium oxysporum f. sp. conglutinans race 2 54008</name>
    <dbReference type="NCBI Taxonomy" id="1089457"/>
    <lineage>
        <taxon>Eukaryota</taxon>
        <taxon>Fungi</taxon>
        <taxon>Dikarya</taxon>
        <taxon>Ascomycota</taxon>
        <taxon>Pezizomycotina</taxon>
        <taxon>Sordariomycetes</taxon>
        <taxon>Hypocreomycetidae</taxon>
        <taxon>Hypocreales</taxon>
        <taxon>Nectriaceae</taxon>
        <taxon>Fusarium</taxon>
        <taxon>Fusarium oxysporum species complex</taxon>
    </lineage>
</organism>
<reference evidence="1" key="2">
    <citation type="submission" date="2012-05" db="EMBL/GenBank/DDBJ databases">
        <title>The Genome Annotation of Fusarium oxysporum PHW808.</title>
        <authorList>
            <consortium name="The Broad Institute Genomics Platform"/>
            <person name="Ma L.-J."/>
            <person name="Corby-Kistler H."/>
            <person name="Broz K."/>
            <person name="Gale L.R."/>
            <person name="Jonkers W."/>
            <person name="O'Donnell K."/>
            <person name="Ploetz R."/>
            <person name="Steinberg C."/>
            <person name="Schwartz D.C."/>
            <person name="VanEtten H."/>
            <person name="Zhou S."/>
            <person name="Young S.K."/>
            <person name="Zeng Q."/>
            <person name="Gargeya S."/>
            <person name="Fitzgerald M."/>
            <person name="Abouelleil A."/>
            <person name="Alvarado L."/>
            <person name="Chapman S.B."/>
            <person name="Gainer-Dewar J."/>
            <person name="Goldberg J."/>
            <person name="Griggs A."/>
            <person name="Gujja S."/>
            <person name="Hansen M."/>
            <person name="Howarth C."/>
            <person name="Imamovic A."/>
            <person name="Ireland A."/>
            <person name="Larimer J."/>
            <person name="McCowan C."/>
            <person name="Murphy C."/>
            <person name="Pearson M."/>
            <person name="Poon T.W."/>
            <person name="Priest M."/>
            <person name="Roberts A."/>
            <person name="Saif S."/>
            <person name="Shea T."/>
            <person name="Sykes S."/>
            <person name="Wortman J."/>
            <person name="Nusbaum C."/>
            <person name="Birren B."/>
        </authorList>
    </citation>
    <scope>NUCLEOTIDE SEQUENCE</scope>
    <source>
        <strain evidence="1">54008</strain>
    </source>
</reference>
<gene>
    <name evidence="1" type="ORF">FOPG_10836</name>
</gene>
<dbReference type="Proteomes" id="UP000030676">
    <property type="component" value="Unassembled WGS sequence"/>
</dbReference>
<accession>X0HQS6</accession>
<sequence>MKPVAYNKKPMVNGMERHLKRVEKETKKIYDIFFADGKGPGIRSKIRFPRISGSPGTRSIPSS</sequence>
<name>X0HQS6_FUSOX</name>
<reference evidence="1" key="1">
    <citation type="submission" date="2011-11" db="EMBL/GenBank/DDBJ databases">
        <title>The Genome Sequence of Fusarium oxysporum PHW808.</title>
        <authorList>
            <consortium name="The Broad Institute Genome Sequencing Platform"/>
            <person name="Ma L.-J."/>
            <person name="Gale L.R."/>
            <person name="Schwartz D.C."/>
            <person name="Zhou S."/>
            <person name="Corby-Kistler H."/>
            <person name="Young S.K."/>
            <person name="Zeng Q."/>
            <person name="Gargeya S."/>
            <person name="Fitzgerald M."/>
            <person name="Haas B."/>
            <person name="Abouelleil A."/>
            <person name="Alvarado L."/>
            <person name="Arachchi H.M."/>
            <person name="Berlin A."/>
            <person name="Brown A."/>
            <person name="Chapman S.B."/>
            <person name="Chen Z."/>
            <person name="Dunbar C."/>
            <person name="Freedman E."/>
            <person name="Gearin G."/>
            <person name="Goldberg J."/>
            <person name="Griggs A."/>
            <person name="Gujja S."/>
            <person name="Heiman D."/>
            <person name="Howarth C."/>
            <person name="Larson L."/>
            <person name="Lui A."/>
            <person name="MacDonald P.J.P."/>
            <person name="Montmayeur A."/>
            <person name="Murphy C."/>
            <person name="Neiman D."/>
            <person name="Pearson M."/>
            <person name="Priest M."/>
            <person name="Roberts A."/>
            <person name="Saif S."/>
            <person name="Shea T."/>
            <person name="Shenoy N."/>
            <person name="Sisk P."/>
            <person name="Stolte C."/>
            <person name="Sykes S."/>
            <person name="Wortman J."/>
            <person name="Nusbaum C."/>
            <person name="Birren B."/>
        </authorList>
    </citation>
    <scope>NUCLEOTIDE SEQUENCE [LARGE SCALE GENOMIC DNA]</scope>
    <source>
        <strain evidence="1">54008</strain>
    </source>
</reference>
<dbReference type="OrthoDB" id="197676at2759"/>
<dbReference type="EMBL" id="JH658870">
    <property type="protein sequence ID" value="EXL74025.1"/>
    <property type="molecule type" value="Genomic_DNA"/>
</dbReference>
<evidence type="ECO:0000313" key="1">
    <source>
        <dbReference type="EMBL" id="EXL74025.1"/>
    </source>
</evidence>
<dbReference type="HOGENOM" id="CLU_2885887_0_0_1"/>
<dbReference type="AlphaFoldDB" id="X0HQS6"/>
<protein>
    <submittedName>
        <fullName evidence="1">Uncharacterized protein</fullName>
    </submittedName>
</protein>
<proteinExistence type="predicted"/>